<dbReference type="InterPro" id="IPR000209">
    <property type="entry name" value="Peptidase_S8/S53_dom"/>
</dbReference>
<keyword evidence="2 5" id="KW-0645">Protease</keyword>
<protein>
    <submittedName>
        <fullName evidence="8">S8 family peptidase</fullName>
    </submittedName>
</protein>
<dbReference type="Gene3D" id="3.40.50.200">
    <property type="entry name" value="Peptidase S8/S53 domain"/>
    <property type="match status" value="1"/>
</dbReference>
<dbReference type="EMBL" id="BAAAVV010000003">
    <property type="protein sequence ID" value="GAA3164074.1"/>
    <property type="molecule type" value="Genomic_DNA"/>
</dbReference>
<evidence type="ECO:0000313" key="9">
    <source>
        <dbReference type="Proteomes" id="UP001499924"/>
    </source>
</evidence>
<feature type="active site" description="Charge relay system" evidence="5">
    <location>
        <position position="280"/>
    </location>
</feature>
<evidence type="ECO:0000313" key="8">
    <source>
        <dbReference type="EMBL" id="GAA3164074.1"/>
    </source>
</evidence>
<dbReference type="PROSITE" id="PS00136">
    <property type="entry name" value="SUBTILASE_ASP"/>
    <property type="match status" value="1"/>
</dbReference>
<keyword evidence="3 5" id="KW-0378">Hydrolase</keyword>
<dbReference type="Proteomes" id="UP001499924">
    <property type="component" value="Unassembled WGS sequence"/>
</dbReference>
<dbReference type="InterPro" id="IPR034074">
    <property type="entry name" value="Y4bN_pept_dom"/>
</dbReference>
<evidence type="ECO:0000256" key="4">
    <source>
        <dbReference type="ARBA" id="ARBA00022825"/>
    </source>
</evidence>
<name>A0ABP6P1B7_9ACTN</name>
<dbReference type="PRINTS" id="PR00723">
    <property type="entry name" value="SUBTILISIN"/>
</dbReference>
<feature type="active site" description="Charge relay system" evidence="5">
    <location>
        <position position="514"/>
    </location>
</feature>
<dbReference type="Pfam" id="PF00082">
    <property type="entry name" value="Peptidase_S8"/>
    <property type="match status" value="1"/>
</dbReference>
<dbReference type="CDD" id="cd04847">
    <property type="entry name" value="Peptidases_S8_Subtilisin_like_2"/>
    <property type="match status" value="1"/>
</dbReference>
<reference evidence="9" key="1">
    <citation type="journal article" date="2019" name="Int. J. Syst. Evol. Microbiol.">
        <title>The Global Catalogue of Microorganisms (GCM) 10K type strain sequencing project: providing services to taxonomists for standard genome sequencing and annotation.</title>
        <authorList>
            <consortium name="The Broad Institute Genomics Platform"/>
            <consortium name="The Broad Institute Genome Sequencing Center for Infectious Disease"/>
            <person name="Wu L."/>
            <person name="Ma J."/>
        </authorList>
    </citation>
    <scope>NUCLEOTIDE SEQUENCE [LARGE SCALE GENOMIC DNA]</scope>
    <source>
        <strain evidence="9">JCM 15614</strain>
    </source>
</reference>
<dbReference type="PROSITE" id="PS51892">
    <property type="entry name" value="SUBTILASE"/>
    <property type="match status" value="1"/>
</dbReference>
<feature type="region of interest" description="Disordered" evidence="6">
    <location>
        <begin position="668"/>
        <end position="687"/>
    </location>
</feature>
<accession>A0ABP6P1B7</accession>
<proteinExistence type="inferred from homology"/>
<evidence type="ECO:0000256" key="5">
    <source>
        <dbReference type="PROSITE-ProRule" id="PRU01240"/>
    </source>
</evidence>
<organism evidence="8 9">
    <name type="scientific">Blastococcus jejuensis</name>
    <dbReference type="NCBI Taxonomy" id="351224"/>
    <lineage>
        <taxon>Bacteria</taxon>
        <taxon>Bacillati</taxon>
        <taxon>Actinomycetota</taxon>
        <taxon>Actinomycetes</taxon>
        <taxon>Geodermatophilales</taxon>
        <taxon>Geodermatophilaceae</taxon>
        <taxon>Blastococcus</taxon>
    </lineage>
</organism>
<dbReference type="PANTHER" id="PTHR43806">
    <property type="entry name" value="PEPTIDASE S8"/>
    <property type="match status" value="1"/>
</dbReference>
<dbReference type="InterPro" id="IPR023827">
    <property type="entry name" value="Peptidase_S8_Asp-AS"/>
</dbReference>
<feature type="active site" description="Charge relay system" evidence="5">
    <location>
        <position position="248"/>
    </location>
</feature>
<sequence>MLGVTPESVAVLRCNRIPEESFLRAADLQVLDRFPDRIVVASITDPDLRGLRARLERYAASAAEGAVTEDGSEESEGADDAESAEGEREEGSSADAALKLPRNATYKDLFDCVDEITDYGLDEVITPALAAAVRNASSDTFVSVDVQCWCPEEDEDARRRNQLVREAIVESGGLVKDSTVRPGVGLSLIRATIPVGRVDDLASLDHVRRIDVLPHPGLTLPQVRSTHAGDMPLVLPPSDDAPVIAVIDSGIRDGHPLLAPAVVEASSVAGIADSDDQNGHGTFVASLALYGPLEDLLGERSVQPVAKLISIRVLDSTGQFPEESLWETDLLAALEAAAQAGARIVNVSIGDPRRPFEPPRGTPLGAALDEYIKRTGVVVVVSAGNMSINDYSSVAEPDDYLRELLDASQAGLLDPASSALALTVGGLAPDAGQGAHPPRSSVDIRPLGRPNLPSPVTRVGPGAGEMIKPELVAPAGSFAFDTSLGRLVSDVTVQVLGANALPAERVLALGVGTSLAAPLVTHVAACALAQNAELTGNGIRALMLASVREVEHVHEVPAARDARWAQHRLTGFGRPDAIRASSSTDHRAVLISESSIPVDGVHLYSVALPSSFFESGGWREVAVALAFDPQARATRLDYLASRLTVTAYRGVSLEEVAKAYIDTPQSEVASPVVEAGDDDEGAPSEAPPALSPYRIKLLPSTQWRSRGANQVGRLRFSQRLDDKRGLDLIFAVKSTNLWATPDSLQNYALAIALERDEDHRAIYAELRATIEQAIELTAEIGG</sequence>
<evidence type="ECO:0000256" key="3">
    <source>
        <dbReference type="ARBA" id="ARBA00022801"/>
    </source>
</evidence>
<keyword evidence="9" id="KW-1185">Reference proteome</keyword>
<dbReference type="InterPro" id="IPR015500">
    <property type="entry name" value="Peptidase_S8_subtilisin-rel"/>
</dbReference>
<dbReference type="InterPro" id="IPR036852">
    <property type="entry name" value="Peptidase_S8/S53_dom_sf"/>
</dbReference>
<evidence type="ECO:0000256" key="1">
    <source>
        <dbReference type="ARBA" id="ARBA00011073"/>
    </source>
</evidence>
<evidence type="ECO:0000256" key="2">
    <source>
        <dbReference type="ARBA" id="ARBA00022670"/>
    </source>
</evidence>
<comment type="caution">
    <text evidence="8">The sequence shown here is derived from an EMBL/GenBank/DDBJ whole genome shotgun (WGS) entry which is preliminary data.</text>
</comment>
<keyword evidence="4 5" id="KW-0720">Serine protease</keyword>
<dbReference type="InterPro" id="IPR050131">
    <property type="entry name" value="Peptidase_S8_subtilisin-like"/>
</dbReference>
<gene>
    <name evidence="8" type="ORF">GCM10010531_15310</name>
</gene>
<evidence type="ECO:0000259" key="7">
    <source>
        <dbReference type="Pfam" id="PF00082"/>
    </source>
</evidence>
<feature type="region of interest" description="Disordered" evidence="6">
    <location>
        <begin position="429"/>
        <end position="453"/>
    </location>
</feature>
<feature type="compositionally biased region" description="Acidic residues" evidence="6">
    <location>
        <begin position="70"/>
        <end position="84"/>
    </location>
</feature>
<feature type="domain" description="Peptidase S8/S53" evidence="7">
    <location>
        <begin position="241"/>
        <end position="547"/>
    </location>
</feature>
<dbReference type="PANTHER" id="PTHR43806:SF11">
    <property type="entry name" value="CEREVISIN-RELATED"/>
    <property type="match status" value="1"/>
</dbReference>
<feature type="region of interest" description="Disordered" evidence="6">
    <location>
        <begin position="62"/>
        <end position="97"/>
    </location>
</feature>
<dbReference type="RefSeq" id="WP_344688162.1">
    <property type="nucleotide sequence ID" value="NZ_BAAAVV010000003.1"/>
</dbReference>
<dbReference type="SUPFAM" id="SSF52743">
    <property type="entry name" value="Subtilisin-like"/>
    <property type="match status" value="1"/>
</dbReference>
<evidence type="ECO:0000256" key="6">
    <source>
        <dbReference type="SAM" id="MobiDB-lite"/>
    </source>
</evidence>
<comment type="similarity">
    <text evidence="1 5">Belongs to the peptidase S8 family.</text>
</comment>